<dbReference type="OrthoDB" id="2359336at2"/>
<dbReference type="AlphaFoldDB" id="A0A429X4Z0"/>
<dbReference type="InterPro" id="IPR004358">
    <property type="entry name" value="Sig_transdc_His_kin-like_C"/>
</dbReference>
<evidence type="ECO:0000259" key="17">
    <source>
        <dbReference type="PROSITE" id="PS50885"/>
    </source>
</evidence>
<dbReference type="GO" id="GO:0005886">
    <property type="term" value="C:plasma membrane"/>
    <property type="evidence" value="ECO:0007669"/>
    <property type="project" value="UniProtKB-SubCell"/>
</dbReference>
<dbReference type="GO" id="GO:0030295">
    <property type="term" value="F:protein kinase activator activity"/>
    <property type="evidence" value="ECO:0007669"/>
    <property type="project" value="TreeGrafter"/>
</dbReference>
<keyword evidence="8" id="KW-0547">Nucleotide-binding</keyword>
<evidence type="ECO:0000259" key="16">
    <source>
        <dbReference type="PROSITE" id="PS50109"/>
    </source>
</evidence>
<feature type="transmembrane region" description="Helical" evidence="15">
    <location>
        <begin position="12"/>
        <end position="36"/>
    </location>
</feature>
<evidence type="ECO:0000313" key="19">
    <source>
        <dbReference type="Proteomes" id="UP000287296"/>
    </source>
</evidence>
<dbReference type="SMART" id="SM00388">
    <property type="entry name" value="HisKA"/>
    <property type="match status" value="1"/>
</dbReference>
<dbReference type="GO" id="GO:0000155">
    <property type="term" value="F:phosphorelay sensor kinase activity"/>
    <property type="evidence" value="ECO:0007669"/>
    <property type="project" value="InterPro"/>
</dbReference>
<evidence type="ECO:0000256" key="3">
    <source>
        <dbReference type="ARBA" id="ARBA00012438"/>
    </source>
</evidence>
<dbReference type="InterPro" id="IPR050351">
    <property type="entry name" value="BphY/WalK/GraS-like"/>
</dbReference>
<dbReference type="SMART" id="SM00387">
    <property type="entry name" value="HATPase_c"/>
    <property type="match status" value="1"/>
</dbReference>
<evidence type="ECO:0000256" key="5">
    <source>
        <dbReference type="ARBA" id="ARBA00022553"/>
    </source>
</evidence>
<comment type="caution">
    <text evidence="18">The sequence shown here is derived from an EMBL/GenBank/DDBJ whole genome shotgun (WGS) entry which is preliminary data.</text>
</comment>
<comment type="catalytic activity">
    <reaction evidence="1">
        <text>ATP + protein L-histidine = ADP + protein N-phospho-L-histidine.</text>
        <dbReference type="EC" id="2.7.13.3"/>
    </reaction>
</comment>
<keyword evidence="11 15" id="KW-1133">Transmembrane helix</keyword>
<evidence type="ECO:0000256" key="11">
    <source>
        <dbReference type="ARBA" id="ARBA00022989"/>
    </source>
</evidence>
<gene>
    <name evidence="18" type="ORF">D5F11_017565</name>
</gene>
<evidence type="ECO:0000256" key="13">
    <source>
        <dbReference type="ARBA" id="ARBA00023136"/>
    </source>
</evidence>
<sequence>MKKGIKKRLVWSYLLLIIFTVVLFETIILSALMMYYKEGVKQTLRDQGALFSSFNEQEFIEGKLKSEAGQILSQYNFHVSALIQLVDVKGNIVAESHKTELNNIFQEDDVQHGLDGTIATSTGRIEGEKVMSLTYPLKSGGEMIGAIRFTTSLAPVNAVFTENVLILLAIGGIVIVLAAFISFFLAGTLIKPISQMTTAAEQIASGKFSTRVPKGKDDELGRLADTMNYMASQVQEHEKLKNEFIASISHELRTPLTSVKGWAITLQPMAKDNLFREGLEIIKVESERLSCLLGDLLDFSSLSSGRLTFVFDQVNLSDVVYQVVQQLQPRAQRQGVQLTTNVKEPAIEIKADQNRLIQVFINLLDNALKFTPADGSITVSIQKLGNQAIVKVADTGIGISADQVDFIKDKFAKGKTKGSGTGLGLAICEEIVERHSGSLQLKSSPGQGTTAEITLPVTEM</sequence>
<evidence type="ECO:0000256" key="8">
    <source>
        <dbReference type="ARBA" id="ARBA00022741"/>
    </source>
</evidence>
<keyword evidence="7 15" id="KW-0812">Transmembrane</keyword>
<dbReference type="PROSITE" id="PS50109">
    <property type="entry name" value="HIS_KIN"/>
    <property type="match status" value="1"/>
</dbReference>
<dbReference type="SMART" id="SM00304">
    <property type="entry name" value="HAMP"/>
    <property type="match status" value="1"/>
</dbReference>
<keyword evidence="4" id="KW-1003">Cell membrane</keyword>
<evidence type="ECO:0000256" key="15">
    <source>
        <dbReference type="SAM" id="Phobius"/>
    </source>
</evidence>
<dbReference type="SUPFAM" id="SSF55874">
    <property type="entry name" value="ATPase domain of HSP90 chaperone/DNA topoisomerase II/histidine kinase"/>
    <property type="match status" value="1"/>
</dbReference>
<dbReference type="FunFam" id="3.30.565.10:FF:000006">
    <property type="entry name" value="Sensor histidine kinase WalK"/>
    <property type="match status" value="1"/>
</dbReference>
<evidence type="ECO:0000256" key="10">
    <source>
        <dbReference type="ARBA" id="ARBA00022840"/>
    </source>
</evidence>
<evidence type="ECO:0000256" key="7">
    <source>
        <dbReference type="ARBA" id="ARBA00022692"/>
    </source>
</evidence>
<dbReference type="SUPFAM" id="SSF47384">
    <property type="entry name" value="Homodimeric domain of signal transducing histidine kinase"/>
    <property type="match status" value="1"/>
</dbReference>
<dbReference type="Gene3D" id="3.30.565.10">
    <property type="entry name" value="Histidine kinase-like ATPase, C-terminal domain"/>
    <property type="match status" value="1"/>
</dbReference>
<keyword evidence="6" id="KW-0808">Transferase</keyword>
<dbReference type="InterPro" id="IPR003661">
    <property type="entry name" value="HisK_dim/P_dom"/>
</dbReference>
<keyword evidence="10" id="KW-0067">ATP-binding</keyword>
<comment type="subcellular location">
    <subcellularLocation>
        <location evidence="2">Cell membrane</location>
        <topology evidence="2">Multi-pass membrane protein</topology>
    </subcellularLocation>
</comment>
<evidence type="ECO:0000313" key="18">
    <source>
        <dbReference type="EMBL" id="RST58452.1"/>
    </source>
</evidence>
<dbReference type="InterPro" id="IPR005467">
    <property type="entry name" value="His_kinase_dom"/>
</dbReference>
<dbReference type="SUPFAM" id="SSF103190">
    <property type="entry name" value="Sensory domain-like"/>
    <property type="match status" value="1"/>
</dbReference>
<accession>A0A429X4Z0</accession>
<dbReference type="GO" id="GO:0007234">
    <property type="term" value="P:osmosensory signaling via phosphorelay pathway"/>
    <property type="evidence" value="ECO:0007669"/>
    <property type="project" value="TreeGrafter"/>
</dbReference>
<evidence type="ECO:0000256" key="4">
    <source>
        <dbReference type="ARBA" id="ARBA00022475"/>
    </source>
</evidence>
<dbReference type="Gene3D" id="1.10.8.500">
    <property type="entry name" value="HAMP domain in histidine kinase"/>
    <property type="match status" value="1"/>
</dbReference>
<feature type="region of interest" description="Disordered" evidence="14">
    <location>
        <begin position="439"/>
        <end position="460"/>
    </location>
</feature>
<dbReference type="PANTHER" id="PTHR42878">
    <property type="entry name" value="TWO-COMPONENT HISTIDINE KINASE"/>
    <property type="match status" value="1"/>
</dbReference>
<dbReference type="CDD" id="cd00082">
    <property type="entry name" value="HisKA"/>
    <property type="match status" value="1"/>
</dbReference>
<dbReference type="EC" id="2.7.13.3" evidence="3"/>
<dbReference type="PANTHER" id="PTHR42878:SF7">
    <property type="entry name" value="SENSOR HISTIDINE KINASE GLRK"/>
    <property type="match status" value="1"/>
</dbReference>
<dbReference type="EMBL" id="QYTW02000020">
    <property type="protein sequence ID" value="RST58452.1"/>
    <property type="molecule type" value="Genomic_DNA"/>
</dbReference>
<protein>
    <recommendedName>
        <fullName evidence="3">histidine kinase</fullName>
        <ecNumber evidence="3">2.7.13.3</ecNumber>
    </recommendedName>
</protein>
<keyword evidence="12" id="KW-0902">Two-component regulatory system</keyword>
<dbReference type="CDD" id="cd06225">
    <property type="entry name" value="HAMP"/>
    <property type="match status" value="1"/>
</dbReference>
<dbReference type="InterPro" id="IPR029151">
    <property type="entry name" value="Sensor-like_sf"/>
</dbReference>
<dbReference type="Gene3D" id="3.30.450.20">
    <property type="entry name" value="PAS domain"/>
    <property type="match status" value="1"/>
</dbReference>
<keyword evidence="9 18" id="KW-0418">Kinase</keyword>
<dbReference type="GO" id="GO:0000156">
    <property type="term" value="F:phosphorelay response regulator activity"/>
    <property type="evidence" value="ECO:0007669"/>
    <property type="project" value="TreeGrafter"/>
</dbReference>
<dbReference type="Gene3D" id="1.10.287.130">
    <property type="match status" value="1"/>
</dbReference>
<proteinExistence type="predicted"/>
<feature type="transmembrane region" description="Helical" evidence="15">
    <location>
        <begin position="164"/>
        <end position="186"/>
    </location>
</feature>
<dbReference type="SUPFAM" id="SSF158472">
    <property type="entry name" value="HAMP domain-like"/>
    <property type="match status" value="1"/>
</dbReference>
<dbReference type="RefSeq" id="WP_120117307.1">
    <property type="nucleotide sequence ID" value="NZ_BORI01000033.1"/>
</dbReference>
<dbReference type="Pfam" id="PF00512">
    <property type="entry name" value="HisKA"/>
    <property type="match status" value="1"/>
</dbReference>
<evidence type="ECO:0000256" key="2">
    <source>
        <dbReference type="ARBA" id="ARBA00004651"/>
    </source>
</evidence>
<organism evidence="18 19">
    <name type="scientific">Siminovitchia terrae</name>
    <name type="common">Bacillus terrae</name>
    <dbReference type="NCBI Taxonomy" id="1914933"/>
    <lineage>
        <taxon>Bacteria</taxon>
        <taxon>Bacillati</taxon>
        <taxon>Bacillota</taxon>
        <taxon>Bacilli</taxon>
        <taxon>Bacillales</taxon>
        <taxon>Bacillaceae</taxon>
        <taxon>Siminovitchia</taxon>
    </lineage>
</organism>
<evidence type="ECO:0000256" key="1">
    <source>
        <dbReference type="ARBA" id="ARBA00000085"/>
    </source>
</evidence>
<evidence type="ECO:0000256" key="12">
    <source>
        <dbReference type="ARBA" id="ARBA00023012"/>
    </source>
</evidence>
<dbReference type="Pfam" id="PF00672">
    <property type="entry name" value="HAMP"/>
    <property type="match status" value="1"/>
</dbReference>
<dbReference type="InterPro" id="IPR036890">
    <property type="entry name" value="HATPase_C_sf"/>
</dbReference>
<evidence type="ECO:0000256" key="9">
    <source>
        <dbReference type="ARBA" id="ARBA00022777"/>
    </source>
</evidence>
<dbReference type="InterPro" id="IPR003594">
    <property type="entry name" value="HATPase_dom"/>
</dbReference>
<feature type="domain" description="HAMP" evidence="17">
    <location>
        <begin position="187"/>
        <end position="239"/>
    </location>
</feature>
<dbReference type="Proteomes" id="UP000287296">
    <property type="component" value="Unassembled WGS sequence"/>
</dbReference>
<keyword evidence="5" id="KW-0597">Phosphoprotein</keyword>
<dbReference type="InterPro" id="IPR003660">
    <property type="entry name" value="HAMP_dom"/>
</dbReference>
<evidence type="ECO:0000256" key="14">
    <source>
        <dbReference type="SAM" id="MobiDB-lite"/>
    </source>
</evidence>
<dbReference type="PROSITE" id="PS50885">
    <property type="entry name" value="HAMP"/>
    <property type="match status" value="1"/>
</dbReference>
<dbReference type="PRINTS" id="PR00344">
    <property type="entry name" value="BCTRLSENSOR"/>
</dbReference>
<name>A0A429X4Z0_SIMTE</name>
<feature type="compositionally biased region" description="Polar residues" evidence="14">
    <location>
        <begin position="439"/>
        <end position="452"/>
    </location>
</feature>
<evidence type="ECO:0000256" key="6">
    <source>
        <dbReference type="ARBA" id="ARBA00022679"/>
    </source>
</evidence>
<dbReference type="InterPro" id="IPR036097">
    <property type="entry name" value="HisK_dim/P_sf"/>
</dbReference>
<keyword evidence="13 15" id="KW-0472">Membrane</keyword>
<dbReference type="GO" id="GO:0005524">
    <property type="term" value="F:ATP binding"/>
    <property type="evidence" value="ECO:0007669"/>
    <property type="project" value="UniProtKB-KW"/>
</dbReference>
<reference evidence="18 19" key="1">
    <citation type="submission" date="2018-12" db="EMBL/GenBank/DDBJ databases">
        <authorList>
            <person name="Sun L."/>
            <person name="Chen Z."/>
        </authorList>
    </citation>
    <scope>NUCLEOTIDE SEQUENCE [LARGE SCALE GENOMIC DNA]</scope>
    <source>
        <strain evidence="18 19">LMG 29736</strain>
    </source>
</reference>
<dbReference type="Pfam" id="PF02518">
    <property type="entry name" value="HATPase_c"/>
    <property type="match status" value="1"/>
</dbReference>
<feature type="domain" description="Histidine kinase" evidence="16">
    <location>
        <begin position="247"/>
        <end position="459"/>
    </location>
</feature>